<keyword evidence="1" id="KW-1133">Transmembrane helix</keyword>
<dbReference type="AlphaFoldDB" id="A0A1F5MIV5"/>
<dbReference type="Proteomes" id="UP000178017">
    <property type="component" value="Unassembled WGS sequence"/>
</dbReference>
<proteinExistence type="predicted"/>
<sequence>MSNIVLSINLLPKELVEKGKKSVGLNLLNKISVLVLVTMVFFASITLSLRLMQRINLQTANDNLVLAESQNSSLAEREAQLSLLKEYLSTYKSLSSTDEKKKAVFSLVAFLAPAEVQFNDITISRDGNTMINASSRSLSSIDKLLNDLTDKEKNADLISKVDVDGLSLGKDFVYRFGLKITTR</sequence>
<comment type="caution">
    <text evidence="2">The sequence shown here is derived from an EMBL/GenBank/DDBJ whole genome shotgun (WGS) entry which is preliminary data.</text>
</comment>
<name>A0A1F5MIV5_9BACT</name>
<evidence type="ECO:0000313" key="3">
    <source>
        <dbReference type="Proteomes" id="UP000178017"/>
    </source>
</evidence>
<dbReference type="EMBL" id="MFDO01000020">
    <property type="protein sequence ID" value="OGE65292.1"/>
    <property type="molecule type" value="Genomic_DNA"/>
</dbReference>
<reference evidence="2 3" key="1">
    <citation type="journal article" date="2016" name="Nat. Commun.">
        <title>Thousands of microbial genomes shed light on interconnected biogeochemical processes in an aquifer system.</title>
        <authorList>
            <person name="Anantharaman K."/>
            <person name="Brown C.T."/>
            <person name="Hug L.A."/>
            <person name="Sharon I."/>
            <person name="Castelle C.J."/>
            <person name="Probst A.J."/>
            <person name="Thomas B.C."/>
            <person name="Singh A."/>
            <person name="Wilkins M.J."/>
            <person name="Karaoz U."/>
            <person name="Brodie E.L."/>
            <person name="Williams K.H."/>
            <person name="Hubbard S.S."/>
            <person name="Banfield J.F."/>
        </authorList>
    </citation>
    <scope>NUCLEOTIDE SEQUENCE [LARGE SCALE GENOMIC DNA]</scope>
</reference>
<gene>
    <name evidence="2" type="ORF">A3B49_00320</name>
</gene>
<feature type="transmembrane region" description="Helical" evidence="1">
    <location>
        <begin position="31"/>
        <end position="49"/>
    </location>
</feature>
<accession>A0A1F5MIV5</accession>
<protein>
    <recommendedName>
        <fullName evidence="4">Fimbrial assembly protein</fullName>
    </recommendedName>
</protein>
<evidence type="ECO:0008006" key="4">
    <source>
        <dbReference type="Google" id="ProtNLM"/>
    </source>
</evidence>
<evidence type="ECO:0000313" key="2">
    <source>
        <dbReference type="EMBL" id="OGE65292.1"/>
    </source>
</evidence>
<keyword evidence="1" id="KW-0472">Membrane</keyword>
<keyword evidence="1" id="KW-0812">Transmembrane</keyword>
<organism evidence="2 3">
    <name type="scientific">Candidatus Daviesbacteria bacterium RIFCSPLOWO2_01_FULL_40_24</name>
    <dbReference type="NCBI Taxonomy" id="1797787"/>
    <lineage>
        <taxon>Bacteria</taxon>
        <taxon>Candidatus Daviesiibacteriota</taxon>
    </lineage>
</organism>
<evidence type="ECO:0000256" key="1">
    <source>
        <dbReference type="SAM" id="Phobius"/>
    </source>
</evidence>